<dbReference type="PANTHER" id="PTHR34987">
    <property type="entry name" value="C, PUTATIVE (AFU_ORTHOLOGUE AFUA_3G02880)-RELATED"/>
    <property type="match status" value="1"/>
</dbReference>
<accession>A0A1H3X073</accession>
<evidence type="ECO:0000259" key="4">
    <source>
        <dbReference type="Pfam" id="PF21209"/>
    </source>
</evidence>
<dbReference type="GO" id="GO:0005975">
    <property type="term" value="P:carbohydrate metabolic process"/>
    <property type="evidence" value="ECO:0007669"/>
    <property type="project" value="InterPro"/>
</dbReference>
<dbReference type="InterPro" id="IPR012341">
    <property type="entry name" value="6hp_glycosidase-like_sf"/>
</dbReference>
<dbReference type="InterPro" id="IPR048932">
    <property type="entry name" value="Rhamnosid-like_N_bacteroidetes"/>
</dbReference>
<name>A0A1H3X073_9BACT</name>
<evidence type="ECO:0000313" key="5">
    <source>
        <dbReference type="EMBL" id="SDZ92777.1"/>
    </source>
</evidence>
<dbReference type="Gene3D" id="2.60.120.260">
    <property type="entry name" value="Galactose-binding domain-like"/>
    <property type="match status" value="2"/>
</dbReference>
<evidence type="ECO:0000259" key="3">
    <source>
        <dbReference type="Pfam" id="PF17390"/>
    </source>
</evidence>
<keyword evidence="1" id="KW-1133">Transmembrane helix</keyword>
<dbReference type="InterPro" id="IPR035398">
    <property type="entry name" value="Bac_rhamnosid_C"/>
</dbReference>
<dbReference type="PANTHER" id="PTHR34987:SF6">
    <property type="entry name" value="ALPHA-L-RHAMNOSIDASE SIX-HAIRPIN GLYCOSIDASE DOMAIN-CONTAINING PROTEIN"/>
    <property type="match status" value="1"/>
</dbReference>
<dbReference type="InterPro" id="IPR035396">
    <property type="entry name" value="Bac_rhamnosid6H"/>
</dbReference>
<dbReference type="Proteomes" id="UP000199041">
    <property type="component" value="Unassembled WGS sequence"/>
</dbReference>
<evidence type="ECO:0000256" key="1">
    <source>
        <dbReference type="SAM" id="Phobius"/>
    </source>
</evidence>
<reference evidence="5 6" key="1">
    <citation type="submission" date="2016-10" db="EMBL/GenBank/DDBJ databases">
        <authorList>
            <person name="de Groot N.N."/>
        </authorList>
    </citation>
    <scope>NUCLEOTIDE SEQUENCE [LARGE SCALE GENOMIC DNA]</scope>
    <source>
        <strain evidence="5 6">Vu-144</strain>
    </source>
</reference>
<dbReference type="Pfam" id="PF21209">
    <property type="entry name" value="Bac_rhamnosid-like_N"/>
    <property type="match status" value="1"/>
</dbReference>
<dbReference type="Gene3D" id="1.50.10.10">
    <property type="match status" value="1"/>
</dbReference>
<dbReference type="EMBL" id="FNQY01000004">
    <property type="protein sequence ID" value="SDZ92777.1"/>
    <property type="molecule type" value="Genomic_DNA"/>
</dbReference>
<keyword evidence="1" id="KW-0812">Transmembrane</keyword>
<dbReference type="InterPro" id="IPR008928">
    <property type="entry name" value="6-hairpin_glycosidase_sf"/>
</dbReference>
<keyword evidence="1" id="KW-0472">Membrane</keyword>
<evidence type="ECO:0000313" key="6">
    <source>
        <dbReference type="Proteomes" id="UP000199041"/>
    </source>
</evidence>
<dbReference type="RefSeq" id="WP_244518750.1">
    <property type="nucleotide sequence ID" value="NZ_FNQY01000004.1"/>
</dbReference>
<feature type="domain" description="Alpha-rhamnosidase-like N-terminal" evidence="4">
    <location>
        <begin position="93"/>
        <end position="298"/>
    </location>
</feature>
<dbReference type="Pfam" id="PF17390">
    <property type="entry name" value="Bac_rhamnosid_C"/>
    <property type="match status" value="1"/>
</dbReference>
<feature type="domain" description="Alpha-L-rhamnosidase six-hairpin glycosidase" evidence="2">
    <location>
        <begin position="321"/>
        <end position="653"/>
    </location>
</feature>
<feature type="transmembrane region" description="Helical" evidence="1">
    <location>
        <begin position="12"/>
        <end position="30"/>
    </location>
</feature>
<gene>
    <name evidence="5" type="ORF">SAMN05192529_104122</name>
</gene>
<dbReference type="Pfam" id="PF17389">
    <property type="entry name" value="Bac_rhamnosid6H"/>
    <property type="match status" value="1"/>
</dbReference>
<protein>
    <submittedName>
        <fullName evidence="5">Alpha-L-rhamnosidase</fullName>
    </submittedName>
</protein>
<dbReference type="SUPFAM" id="SSF48208">
    <property type="entry name" value="Six-hairpin glycosidases"/>
    <property type="match status" value="1"/>
</dbReference>
<sequence length="753" mass="85371">MNQSSLTCRYSNVAKALKAVILTLLMIMLWQSALFSQGNFPGSTAGVRAGEATWIWYPGDYAIWLANKMQNRRTERGSFLPVFWKMDSHYVLVEFHKDFELKAPERVRIAAEGRFNIKIDGKALTGSPENIVMPSGKHRLSLKVFNQANVPAVFVSGDDVKSDSSWKVTFEDKEWIDASGKASDKSGTIYQSVGYWNFNSALQKPSQFHLRTKQKQAVKKEFLPDGSILLDFGQETFGYVRLKNITGKGVVRMYYGESREEALSRDSCETLDTIMLQHAVSGFDTMTASTKAFRYVQISTPKGLSIDDADMLYEYAPVTTRGSFSCSDTLINKIWQVANYTLHLNTREFFIDGIKRDRWIWSGDAYQSYLMNYYLFFDQPTVKRTLYALRGKDPVTSHINTIMDYSFYWFMGVKDYFEYTGDSALVRTIYPKMVTLMDYCLSRRNKDGFMEGLPGDWVFIDWADHLTKQGALSFEQLLFCQSLKTMAICARVSNDLKGAAEYSKLSNELTRKLFDVFWDQNRHAFIHSDIGGRSGEQVFRYTNMFALLLGYLDSAKQKEVVSHVLLNKQVQAIHTPYMRFYELEALCAAGKLNVVTGEMRNYWGGMLARGATSFWEQYDPAAKGAAQYAMYGRPFGKSLCHAWGASPIYLLGKYYLGVKPTSPGYQTYEVRPQLGGLKWIKGTVPSADGDIQVYCDAKKISVKSSGIIGVGTLIIQSKTPPTTVQGTIRKIQDGLYKVEILPDQQYVVNYVAM</sequence>
<organism evidence="5 6">
    <name type="scientific">Arachidicoccus rhizosphaerae</name>
    <dbReference type="NCBI Taxonomy" id="551991"/>
    <lineage>
        <taxon>Bacteria</taxon>
        <taxon>Pseudomonadati</taxon>
        <taxon>Bacteroidota</taxon>
        <taxon>Chitinophagia</taxon>
        <taxon>Chitinophagales</taxon>
        <taxon>Chitinophagaceae</taxon>
        <taxon>Arachidicoccus</taxon>
    </lineage>
</organism>
<keyword evidence="6" id="KW-1185">Reference proteome</keyword>
<dbReference type="Gene3D" id="2.60.420.10">
    <property type="entry name" value="Maltose phosphorylase, domain 3"/>
    <property type="match status" value="1"/>
</dbReference>
<feature type="domain" description="Alpha-L-rhamnosidase C-terminal" evidence="3">
    <location>
        <begin position="657"/>
        <end position="693"/>
    </location>
</feature>
<dbReference type="STRING" id="551991.SAMN05192529_104122"/>
<evidence type="ECO:0000259" key="2">
    <source>
        <dbReference type="Pfam" id="PF17389"/>
    </source>
</evidence>
<proteinExistence type="predicted"/>
<dbReference type="AlphaFoldDB" id="A0A1H3X073"/>